<name>A0A7W9SWW7_ARMRO</name>
<dbReference type="InterPro" id="IPR049730">
    <property type="entry name" value="SNF2/RAD54-like_C"/>
</dbReference>
<dbReference type="GO" id="GO:0016787">
    <property type="term" value="F:hydrolase activity"/>
    <property type="evidence" value="ECO:0007669"/>
    <property type="project" value="UniProtKB-KW"/>
</dbReference>
<accession>A0A7W9SWW7</accession>
<dbReference type="EMBL" id="JACHGW010000009">
    <property type="protein sequence ID" value="MBB6053903.1"/>
    <property type="molecule type" value="Genomic_DNA"/>
</dbReference>
<dbReference type="SMART" id="SM00487">
    <property type="entry name" value="DEXDc"/>
    <property type="match status" value="1"/>
</dbReference>
<dbReference type="Proteomes" id="UP000520814">
    <property type="component" value="Unassembled WGS sequence"/>
</dbReference>
<feature type="compositionally biased region" description="Polar residues" evidence="5">
    <location>
        <begin position="244"/>
        <end position="258"/>
    </location>
</feature>
<dbReference type="PROSITE" id="PS51192">
    <property type="entry name" value="HELICASE_ATP_BIND_1"/>
    <property type="match status" value="1"/>
</dbReference>
<dbReference type="Gene3D" id="3.40.50.10810">
    <property type="entry name" value="Tandem AAA-ATPase domain"/>
    <property type="match status" value="1"/>
</dbReference>
<keyword evidence="9" id="KW-1185">Reference proteome</keyword>
<evidence type="ECO:0000313" key="8">
    <source>
        <dbReference type="EMBL" id="MBB6053903.1"/>
    </source>
</evidence>
<evidence type="ECO:0000256" key="5">
    <source>
        <dbReference type="SAM" id="MobiDB-lite"/>
    </source>
</evidence>
<dbReference type="InterPro" id="IPR038718">
    <property type="entry name" value="SNF2-like_sf"/>
</dbReference>
<evidence type="ECO:0000256" key="2">
    <source>
        <dbReference type="ARBA" id="ARBA00022801"/>
    </source>
</evidence>
<protein>
    <submittedName>
        <fullName evidence="8">Superfamily II DNA or RNA helicase</fullName>
    </submittedName>
</protein>
<dbReference type="PROSITE" id="PS51194">
    <property type="entry name" value="HELICASE_CTER"/>
    <property type="match status" value="1"/>
</dbReference>
<keyword evidence="3 8" id="KW-0347">Helicase</keyword>
<dbReference type="SMART" id="SM00490">
    <property type="entry name" value="HELICc"/>
    <property type="match status" value="1"/>
</dbReference>
<sequence>MIKSVTDKLGGTIRPGMVVRLRRRLWRVDELTGGVMTATPIDDFASRPQQFLVDMEAPEPGALSAPRIDRVGDLALQNLFLQAVRLDALHGSAPFVSIQRTAVIPVEYQLVPLVMALRQSRVRLLLADTTGLGKTVEAGLILAELLARARARSVLILTPANLREQWQQQMRDLFYLDFEIFSSNTRRRLERSIPPGADPWGYYDRLIVSIDYAKDTRVRHEILKRDWDLVVVDEAHNTARPHSKTSQSSRGESSSATISRMGRKSEMERYELVSQLAEKKAKHLLLLTATPHNGYTDSYCSLLKMLSPSLVEEVRGEIRPQRQAAVHHVCQRTRKDVQKWFEDAGQVFPFPKREDPADTEVPVDLHAEYLKLLRQLDESLEYIVNQAEHSGRGQVAEWFRLHLHRRALSSPEALRRSLDSRLRRLEVRRPSDNEATDEQPENEEALLSSLNDRATGDTDSEDDQDRFADTAMLSVDKRAQLREFSTILTGLKKITAAKDYKLKALRERVLPELLNKADDRTPGRVIVFTRFKDTLEYMAREMRAEPFEVITLYGDLSEGERERRLDQFAASSKAVLLATDVISEGLNLQSLSCMVVHYDVPYNPNRIEQRTGRVDRFGQRAPVVYVRTVFCKDTSDEDVMQLLVRKLDQMRRDLGFAPPLTVSEETVLRVLTRRRKRRKSQDVMTLAMDFEPETDIEEIYDINALNRMRSEGFYGQADVQVSDVTERLRAMHHKFGTPEQIKRFIIEGLRTYQCSVQEKKNGTLSIQINNPRLRVARVGDVIPTAVLDPADKALHPDAVVLDVGHPLVRRLNAVLREDALREEEDTGARTAAYRVSGQRGIVLLGYGLLRATSATQPPTLLEEVVTLGIEESRDGVRILTPEELLEAQQRTPSAAKVLRDDAVEDFKHLISQPLWGTALDSARSLTLDRLKTYRTTLRDELAKSGEVEASWLDGFEDIEVVGFDLYCLTLLLPEAR</sequence>
<evidence type="ECO:0000256" key="4">
    <source>
        <dbReference type="ARBA" id="ARBA00022840"/>
    </source>
</evidence>
<keyword evidence="2" id="KW-0378">Hydrolase</keyword>
<reference evidence="8 9" key="1">
    <citation type="submission" date="2020-08" db="EMBL/GenBank/DDBJ databases">
        <title>Genomic Encyclopedia of Type Strains, Phase IV (KMG-IV): sequencing the most valuable type-strain genomes for metagenomic binning, comparative biology and taxonomic classification.</title>
        <authorList>
            <person name="Goeker M."/>
        </authorList>
    </citation>
    <scope>NUCLEOTIDE SEQUENCE [LARGE SCALE GENOMIC DNA]</scope>
    <source>
        <strain evidence="8 9">DSM 23562</strain>
    </source>
</reference>
<dbReference type="GO" id="GO:0004386">
    <property type="term" value="F:helicase activity"/>
    <property type="evidence" value="ECO:0007669"/>
    <property type="project" value="UniProtKB-KW"/>
</dbReference>
<keyword evidence="4" id="KW-0067">ATP-binding</keyword>
<evidence type="ECO:0000313" key="9">
    <source>
        <dbReference type="Proteomes" id="UP000520814"/>
    </source>
</evidence>
<organism evidence="8 9">
    <name type="scientific">Armatimonas rosea</name>
    <dbReference type="NCBI Taxonomy" id="685828"/>
    <lineage>
        <taxon>Bacteria</taxon>
        <taxon>Bacillati</taxon>
        <taxon>Armatimonadota</taxon>
        <taxon>Armatimonadia</taxon>
        <taxon>Armatimonadales</taxon>
        <taxon>Armatimonadaceae</taxon>
        <taxon>Armatimonas</taxon>
    </lineage>
</organism>
<comment type="caution">
    <text evidence="8">The sequence shown here is derived from an EMBL/GenBank/DDBJ whole genome shotgun (WGS) entry which is preliminary data.</text>
</comment>
<feature type="domain" description="Helicase C-terminal" evidence="7">
    <location>
        <begin position="509"/>
        <end position="668"/>
    </location>
</feature>
<dbReference type="RefSeq" id="WP_184203990.1">
    <property type="nucleotide sequence ID" value="NZ_JACHGW010000009.1"/>
</dbReference>
<evidence type="ECO:0000256" key="3">
    <source>
        <dbReference type="ARBA" id="ARBA00022806"/>
    </source>
</evidence>
<dbReference type="Pfam" id="PF00271">
    <property type="entry name" value="Helicase_C"/>
    <property type="match status" value="1"/>
</dbReference>
<dbReference type="PANTHER" id="PTHR45766">
    <property type="entry name" value="DNA ANNEALING HELICASE AND ENDONUCLEASE ZRANB3 FAMILY MEMBER"/>
    <property type="match status" value="1"/>
</dbReference>
<dbReference type="Gene3D" id="3.40.50.300">
    <property type="entry name" value="P-loop containing nucleotide triphosphate hydrolases"/>
    <property type="match status" value="1"/>
</dbReference>
<proteinExistence type="predicted"/>
<dbReference type="InterPro" id="IPR001650">
    <property type="entry name" value="Helicase_C-like"/>
</dbReference>
<dbReference type="CDD" id="cd18011">
    <property type="entry name" value="DEXDc_RapA"/>
    <property type="match status" value="1"/>
</dbReference>
<dbReference type="SUPFAM" id="SSF52540">
    <property type="entry name" value="P-loop containing nucleoside triphosphate hydrolases"/>
    <property type="match status" value="2"/>
</dbReference>
<evidence type="ECO:0000259" key="7">
    <source>
        <dbReference type="PROSITE" id="PS51194"/>
    </source>
</evidence>
<feature type="region of interest" description="Disordered" evidence="5">
    <location>
        <begin position="238"/>
        <end position="265"/>
    </location>
</feature>
<dbReference type="InterPro" id="IPR027417">
    <property type="entry name" value="P-loop_NTPase"/>
</dbReference>
<dbReference type="InterPro" id="IPR014001">
    <property type="entry name" value="Helicase_ATP-bd"/>
</dbReference>
<dbReference type="InterPro" id="IPR000330">
    <property type="entry name" value="SNF2_N"/>
</dbReference>
<gene>
    <name evidence="8" type="ORF">HNQ39_005750</name>
</gene>
<dbReference type="GO" id="GO:0005524">
    <property type="term" value="F:ATP binding"/>
    <property type="evidence" value="ECO:0007669"/>
    <property type="project" value="UniProtKB-KW"/>
</dbReference>
<keyword evidence="1" id="KW-0547">Nucleotide-binding</keyword>
<feature type="domain" description="Helicase ATP-binding" evidence="6">
    <location>
        <begin position="115"/>
        <end position="309"/>
    </location>
</feature>
<evidence type="ECO:0000259" key="6">
    <source>
        <dbReference type="PROSITE" id="PS51192"/>
    </source>
</evidence>
<dbReference type="PANTHER" id="PTHR45766:SF6">
    <property type="entry name" value="SWI_SNF-RELATED MATRIX-ASSOCIATED ACTIN-DEPENDENT REGULATOR OF CHROMATIN SUBFAMILY A-LIKE PROTEIN 1"/>
    <property type="match status" value="1"/>
</dbReference>
<dbReference type="Pfam" id="PF00176">
    <property type="entry name" value="SNF2-rel_dom"/>
    <property type="match status" value="1"/>
</dbReference>
<evidence type="ECO:0000256" key="1">
    <source>
        <dbReference type="ARBA" id="ARBA00022741"/>
    </source>
</evidence>
<dbReference type="CDD" id="cd18793">
    <property type="entry name" value="SF2_C_SNF"/>
    <property type="match status" value="1"/>
</dbReference>
<dbReference type="AlphaFoldDB" id="A0A7W9SWW7"/>
<dbReference type="InterPro" id="IPR057342">
    <property type="entry name" value="DEXDc_RapA"/>
</dbReference>